<dbReference type="Pfam" id="PF00512">
    <property type="entry name" value="HisKA"/>
    <property type="match status" value="1"/>
</dbReference>
<dbReference type="GO" id="GO:0005886">
    <property type="term" value="C:plasma membrane"/>
    <property type="evidence" value="ECO:0007669"/>
    <property type="project" value="TreeGrafter"/>
</dbReference>
<name>A0A9D1ER72_9FIRM</name>
<reference evidence="10" key="2">
    <citation type="journal article" date="2021" name="PeerJ">
        <title>Extensive microbial diversity within the chicken gut microbiome revealed by metagenomics and culture.</title>
        <authorList>
            <person name="Gilroy R."/>
            <person name="Ravi A."/>
            <person name="Getino M."/>
            <person name="Pursley I."/>
            <person name="Horton D.L."/>
            <person name="Alikhan N.F."/>
            <person name="Baker D."/>
            <person name="Gharbi K."/>
            <person name="Hall N."/>
            <person name="Watson M."/>
            <person name="Adriaenssens E.M."/>
            <person name="Foster-Nyarko E."/>
            <person name="Jarju S."/>
            <person name="Secka A."/>
            <person name="Antonio M."/>
            <person name="Oren A."/>
            <person name="Chaudhuri R.R."/>
            <person name="La Ragione R."/>
            <person name="Hildebrand F."/>
            <person name="Pallen M.J."/>
        </authorList>
    </citation>
    <scope>NUCLEOTIDE SEQUENCE</scope>
    <source>
        <strain evidence="10">CHK190-19873</strain>
    </source>
</reference>
<proteinExistence type="predicted"/>
<dbReference type="GO" id="GO:0000155">
    <property type="term" value="F:phosphorelay sensor kinase activity"/>
    <property type="evidence" value="ECO:0007669"/>
    <property type="project" value="InterPro"/>
</dbReference>
<dbReference type="Gene3D" id="1.10.287.130">
    <property type="match status" value="1"/>
</dbReference>
<dbReference type="SMART" id="SM00388">
    <property type="entry name" value="HisKA"/>
    <property type="match status" value="1"/>
</dbReference>
<dbReference type="InterPro" id="IPR050351">
    <property type="entry name" value="BphY/WalK/GraS-like"/>
</dbReference>
<keyword evidence="4" id="KW-0597">Phosphoprotein</keyword>
<evidence type="ECO:0000256" key="3">
    <source>
        <dbReference type="ARBA" id="ARBA00012438"/>
    </source>
</evidence>
<keyword evidence="5" id="KW-0808">Transferase</keyword>
<reference evidence="10" key="1">
    <citation type="submission" date="2020-10" db="EMBL/GenBank/DDBJ databases">
        <authorList>
            <person name="Gilroy R."/>
        </authorList>
    </citation>
    <scope>NUCLEOTIDE SEQUENCE</scope>
    <source>
        <strain evidence="10">CHK190-19873</strain>
    </source>
</reference>
<evidence type="ECO:0000256" key="4">
    <source>
        <dbReference type="ARBA" id="ARBA00022553"/>
    </source>
</evidence>
<dbReference type="PANTHER" id="PTHR45453:SF1">
    <property type="entry name" value="PHOSPHATE REGULON SENSOR PROTEIN PHOR"/>
    <property type="match status" value="1"/>
</dbReference>
<dbReference type="SUPFAM" id="SSF47384">
    <property type="entry name" value="Homodimeric domain of signal transducing histidine kinase"/>
    <property type="match status" value="1"/>
</dbReference>
<dbReference type="InterPro" id="IPR036890">
    <property type="entry name" value="HATPase_C_sf"/>
</dbReference>
<evidence type="ECO:0000313" key="10">
    <source>
        <dbReference type="EMBL" id="HIS30236.1"/>
    </source>
</evidence>
<organism evidence="10 11">
    <name type="scientific">Candidatus Limivivens intestinipullorum</name>
    <dbReference type="NCBI Taxonomy" id="2840858"/>
    <lineage>
        <taxon>Bacteria</taxon>
        <taxon>Bacillati</taxon>
        <taxon>Bacillota</taxon>
        <taxon>Clostridia</taxon>
        <taxon>Lachnospirales</taxon>
        <taxon>Lachnospiraceae</taxon>
        <taxon>Lachnospiraceae incertae sedis</taxon>
        <taxon>Candidatus Limivivens</taxon>
    </lineage>
</organism>
<dbReference type="InterPro" id="IPR036097">
    <property type="entry name" value="HisK_dim/P_sf"/>
</dbReference>
<dbReference type="Pfam" id="PF02518">
    <property type="entry name" value="HATPase_c"/>
    <property type="match status" value="1"/>
</dbReference>
<gene>
    <name evidence="10" type="ORF">IAB44_01595</name>
</gene>
<dbReference type="PROSITE" id="PS50109">
    <property type="entry name" value="HIS_KIN"/>
    <property type="match status" value="1"/>
</dbReference>
<dbReference type="InterPro" id="IPR003661">
    <property type="entry name" value="HisK_dim/P_dom"/>
</dbReference>
<evidence type="ECO:0000256" key="5">
    <source>
        <dbReference type="ARBA" id="ARBA00022679"/>
    </source>
</evidence>
<comment type="catalytic activity">
    <reaction evidence="1">
        <text>ATP + protein L-histidine = ADP + protein N-phospho-L-histidine.</text>
        <dbReference type="EC" id="2.7.13.3"/>
    </reaction>
</comment>
<keyword evidence="8" id="KW-0472">Membrane</keyword>
<dbReference type="InterPro" id="IPR005467">
    <property type="entry name" value="His_kinase_dom"/>
</dbReference>
<evidence type="ECO:0000256" key="7">
    <source>
        <dbReference type="ARBA" id="ARBA00023012"/>
    </source>
</evidence>
<dbReference type="EMBL" id="DVIQ01000008">
    <property type="protein sequence ID" value="HIS30236.1"/>
    <property type="molecule type" value="Genomic_DNA"/>
</dbReference>
<feature type="transmembrane region" description="Helical" evidence="8">
    <location>
        <begin position="98"/>
        <end position="119"/>
    </location>
</feature>
<dbReference type="InterPro" id="IPR004358">
    <property type="entry name" value="Sig_transdc_His_kin-like_C"/>
</dbReference>
<dbReference type="InterPro" id="IPR003594">
    <property type="entry name" value="HATPase_dom"/>
</dbReference>
<dbReference type="PANTHER" id="PTHR45453">
    <property type="entry name" value="PHOSPHATE REGULON SENSOR PROTEIN PHOR"/>
    <property type="match status" value="1"/>
</dbReference>
<accession>A0A9D1ER72</accession>
<sequence>MNEKRIRMALRLFPLFIAFLFVVCAGVICLRSHRQTAFAQISAFSEQLLEANPELEQTVLSAAKEYVSLTNREIKENQFLSRYGYRPEDFRRDLFPELLLLFSILFLCTACVFLFSSAYGEKRNRKRIAELTDYLERVNTNADGTILQTREDAFSHLQDELYKTVTSLYQTRENAVAAKKRFAENLANIAHQLKTPITGASLSLQLLASVPDAHTEQMKKHLQRLTLLEEALLTLSRIDAGTLPLSRTEVDIYTALCLAAENLETLLQKNQISVEIPDKGCVVFSGDMEWTMEALMNLMKNCMEYARPGSVVHCGYSENPLYAEISIWDEGPGFDPEDLPHLFERFYRGRHAAGNGIGIGLALARSIFELQNGTLSARNLPEGGACFEIRLYRH</sequence>
<comment type="subcellular location">
    <subcellularLocation>
        <location evidence="2">Membrane</location>
    </subcellularLocation>
</comment>
<dbReference type="PRINTS" id="PR00344">
    <property type="entry name" value="BCTRLSENSOR"/>
</dbReference>
<dbReference type="GO" id="GO:0016036">
    <property type="term" value="P:cellular response to phosphate starvation"/>
    <property type="evidence" value="ECO:0007669"/>
    <property type="project" value="TreeGrafter"/>
</dbReference>
<evidence type="ECO:0000313" key="11">
    <source>
        <dbReference type="Proteomes" id="UP000823935"/>
    </source>
</evidence>
<dbReference type="Proteomes" id="UP000823935">
    <property type="component" value="Unassembled WGS sequence"/>
</dbReference>
<keyword evidence="6 10" id="KW-0418">Kinase</keyword>
<dbReference type="CDD" id="cd00082">
    <property type="entry name" value="HisKA"/>
    <property type="match status" value="1"/>
</dbReference>
<evidence type="ECO:0000256" key="1">
    <source>
        <dbReference type="ARBA" id="ARBA00000085"/>
    </source>
</evidence>
<evidence type="ECO:0000256" key="8">
    <source>
        <dbReference type="SAM" id="Phobius"/>
    </source>
</evidence>
<evidence type="ECO:0000259" key="9">
    <source>
        <dbReference type="PROSITE" id="PS50109"/>
    </source>
</evidence>
<dbReference type="GO" id="GO:0004721">
    <property type="term" value="F:phosphoprotein phosphatase activity"/>
    <property type="evidence" value="ECO:0007669"/>
    <property type="project" value="TreeGrafter"/>
</dbReference>
<dbReference type="SUPFAM" id="SSF55874">
    <property type="entry name" value="ATPase domain of HSP90 chaperone/DNA topoisomerase II/histidine kinase"/>
    <property type="match status" value="1"/>
</dbReference>
<dbReference type="Gene3D" id="3.30.565.10">
    <property type="entry name" value="Histidine kinase-like ATPase, C-terminal domain"/>
    <property type="match status" value="1"/>
</dbReference>
<evidence type="ECO:0000256" key="6">
    <source>
        <dbReference type="ARBA" id="ARBA00022777"/>
    </source>
</evidence>
<evidence type="ECO:0000256" key="2">
    <source>
        <dbReference type="ARBA" id="ARBA00004370"/>
    </source>
</evidence>
<dbReference type="EC" id="2.7.13.3" evidence="3"/>
<keyword evidence="8" id="KW-0812">Transmembrane</keyword>
<keyword evidence="8" id="KW-1133">Transmembrane helix</keyword>
<comment type="caution">
    <text evidence="10">The sequence shown here is derived from an EMBL/GenBank/DDBJ whole genome shotgun (WGS) entry which is preliminary data.</text>
</comment>
<dbReference type="SMART" id="SM00387">
    <property type="entry name" value="HATPase_c"/>
    <property type="match status" value="1"/>
</dbReference>
<feature type="domain" description="Histidine kinase" evidence="9">
    <location>
        <begin position="188"/>
        <end position="394"/>
    </location>
</feature>
<dbReference type="AlphaFoldDB" id="A0A9D1ER72"/>
<protein>
    <recommendedName>
        <fullName evidence="3">histidine kinase</fullName>
        <ecNumber evidence="3">2.7.13.3</ecNumber>
    </recommendedName>
</protein>
<dbReference type="CDD" id="cd00075">
    <property type="entry name" value="HATPase"/>
    <property type="match status" value="1"/>
</dbReference>
<keyword evidence="7" id="KW-0902">Two-component regulatory system</keyword>